<proteinExistence type="predicted"/>
<organism evidence="3 4">
    <name type="scientific">Allacma fusca</name>
    <dbReference type="NCBI Taxonomy" id="39272"/>
    <lineage>
        <taxon>Eukaryota</taxon>
        <taxon>Metazoa</taxon>
        <taxon>Ecdysozoa</taxon>
        <taxon>Arthropoda</taxon>
        <taxon>Hexapoda</taxon>
        <taxon>Collembola</taxon>
        <taxon>Symphypleona</taxon>
        <taxon>Sminthuridae</taxon>
        <taxon>Allacma</taxon>
    </lineage>
</organism>
<evidence type="ECO:0000256" key="1">
    <source>
        <dbReference type="ARBA" id="ARBA00023157"/>
    </source>
</evidence>
<dbReference type="Proteomes" id="UP000708208">
    <property type="component" value="Unassembled WGS sequence"/>
</dbReference>
<reference evidence="3" key="1">
    <citation type="submission" date="2021-06" db="EMBL/GenBank/DDBJ databases">
        <authorList>
            <person name="Hodson N. C."/>
            <person name="Mongue J. A."/>
            <person name="Jaron S. K."/>
        </authorList>
    </citation>
    <scope>NUCLEOTIDE SEQUENCE</scope>
</reference>
<dbReference type="InterPro" id="IPR023415">
    <property type="entry name" value="LDLR_class-A_CS"/>
</dbReference>
<dbReference type="EMBL" id="CAJVCH010115442">
    <property type="protein sequence ID" value="CAG7724924.1"/>
    <property type="molecule type" value="Genomic_DNA"/>
</dbReference>
<name>A0A8J2NYB6_9HEXA</name>
<accession>A0A8J2NYB6</accession>
<sequence length="116" mass="12910">MVTQIVKVTDEVTNFFYSEIHKLGMIKGNCVGTFIGVLIGNIYKDSYFSSCFCSECPPTPDGAQEFFCPKPAPDGRWLCVDDHELCDGVKHCPNADDESPLVCMFYKADISLPPFL</sequence>
<dbReference type="PANTHER" id="PTHR21105:SF0">
    <property type="entry name" value="GH16255P"/>
    <property type="match status" value="1"/>
</dbReference>
<gene>
    <name evidence="3" type="ORF">AFUS01_LOCUS13915</name>
</gene>
<dbReference type="PROSITE" id="PS01209">
    <property type="entry name" value="LDLRA_1"/>
    <property type="match status" value="1"/>
</dbReference>
<dbReference type="AlphaFoldDB" id="A0A8J2NYB6"/>
<dbReference type="InterPro" id="IPR002172">
    <property type="entry name" value="LDrepeatLR_classA_rpt"/>
</dbReference>
<dbReference type="GO" id="GO:0043195">
    <property type="term" value="C:terminal bouton"/>
    <property type="evidence" value="ECO:0007669"/>
    <property type="project" value="TreeGrafter"/>
</dbReference>
<keyword evidence="4" id="KW-1185">Reference proteome</keyword>
<comment type="caution">
    <text evidence="2">Lacks conserved residue(s) required for the propagation of feature annotation.</text>
</comment>
<dbReference type="PANTHER" id="PTHR21105">
    <property type="entry name" value="GH16255P"/>
    <property type="match status" value="1"/>
</dbReference>
<evidence type="ECO:0000256" key="2">
    <source>
        <dbReference type="PROSITE-ProRule" id="PRU00124"/>
    </source>
</evidence>
<evidence type="ECO:0000313" key="3">
    <source>
        <dbReference type="EMBL" id="CAG7724924.1"/>
    </source>
</evidence>
<dbReference type="OrthoDB" id="6417936at2759"/>
<dbReference type="GO" id="GO:0043410">
    <property type="term" value="P:positive regulation of MAPK cascade"/>
    <property type="evidence" value="ECO:0007669"/>
    <property type="project" value="TreeGrafter"/>
</dbReference>
<comment type="caution">
    <text evidence="3">The sequence shown here is derived from an EMBL/GenBank/DDBJ whole genome shotgun (WGS) entry which is preliminary data.</text>
</comment>
<protein>
    <submittedName>
        <fullName evidence="3">Uncharacterized protein</fullName>
    </submittedName>
</protein>
<dbReference type="PROSITE" id="PS50068">
    <property type="entry name" value="LDLRA_2"/>
    <property type="match status" value="1"/>
</dbReference>
<evidence type="ECO:0000313" key="4">
    <source>
        <dbReference type="Proteomes" id="UP000708208"/>
    </source>
</evidence>
<keyword evidence="1" id="KW-1015">Disulfide bond</keyword>
<dbReference type="GO" id="GO:0030297">
    <property type="term" value="F:transmembrane receptor protein tyrosine kinase activator activity"/>
    <property type="evidence" value="ECO:0007669"/>
    <property type="project" value="TreeGrafter"/>
</dbReference>